<evidence type="ECO:0000313" key="3">
    <source>
        <dbReference type="Proteomes" id="UP000231409"/>
    </source>
</evidence>
<dbReference type="Pfam" id="PF09832">
    <property type="entry name" value="DUF2059"/>
    <property type="match status" value="1"/>
</dbReference>
<evidence type="ECO:0000313" key="2">
    <source>
        <dbReference type="EMBL" id="PHQ15973.1"/>
    </source>
</evidence>
<evidence type="ECO:0000259" key="1">
    <source>
        <dbReference type="Pfam" id="PF09832"/>
    </source>
</evidence>
<dbReference type="EMBL" id="NTFH01000005">
    <property type="protein sequence ID" value="PHQ15973.1"/>
    <property type="molecule type" value="Genomic_DNA"/>
</dbReference>
<dbReference type="InterPro" id="IPR018637">
    <property type="entry name" value="DUF2059"/>
</dbReference>
<comment type="caution">
    <text evidence="2">The sequence shown here is derived from an EMBL/GenBank/DDBJ whole genome shotgun (WGS) entry which is preliminary data.</text>
</comment>
<dbReference type="AlphaFoldDB" id="A0A2G1UND7"/>
<gene>
    <name evidence="2" type="ORF">CLH61_07495</name>
</gene>
<name>A0A2G1UND7_9GAMM</name>
<organism evidence="2 3">
    <name type="scientific">Marinobacter profundi</name>
    <dbReference type="NCBI Taxonomy" id="2666256"/>
    <lineage>
        <taxon>Bacteria</taxon>
        <taxon>Pseudomonadati</taxon>
        <taxon>Pseudomonadota</taxon>
        <taxon>Gammaproteobacteria</taxon>
        <taxon>Pseudomonadales</taxon>
        <taxon>Marinobacteraceae</taxon>
        <taxon>Marinobacter</taxon>
    </lineage>
</organism>
<sequence>MMSHATRYLRQTLTLLVLLVVSTFSFGAASDASIDKLMDLSGLTKQVAQLPEVIRAGLQQAHQGGAPIAEEDFQAMMSSSREAFEPSRIMSGIRASLQASLSEEQVAELLTWYQSDLGREITRAEESGSTPEAYQQMIAEAPALLADQEKMAFSQTVNELFGGTDMAMDLQKHSSLAVYSALMTASQPGTAVNIGEIEKQVEAGLQQNRASIEQMVLISLAYSYRNLEQEKLAQYEAFLKQPAATEFNQAAMSSIDRELKNSITEWAGQLATHFAGTSKQI</sequence>
<proteinExistence type="predicted"/>
<protein>
    <recommendedName>
        <fullName evidence="1">DUF2059 domain-containing protein</fullName>
    </recommendedName>
</protein>
<accession>A0A2G1UND7</accession>
<keyword evidence="3" id="KW-1185">Reference proteome</keyword>
<reference evidence="2 3" key="1">
    <citation type="submission" date="2017-09" db="EMBL/GenBank/DDBJ databases">
        <title>The draft genome sequences of Marinobacter sp. PWS21.</title>
        <authorList>
            <person name="Cao J."/>
        </authorList>
    </citation>
    <scope>NUCLEOTIDE SEQUENCE [LARGE SCALE GENOMIC DNA]</scope>
    <source>
        <strain evidence="2 3">PWS21</strain>
    </source>
</reference>
<feature type="domain" description="DUF2059" evidence="1">
    <location>
        <begin position="88"/>
        <end position="127"/>
    </location>
</feature>
<dbReference type="Proteomes" id="UP000231409">
    <property type="component" value="Unassembled WGS sequence"/>
</dbReference>
<dbReference type="RefSeq" id="WP_099614077.1">
    <property type="nucleotide sequence ID" value="NZ_KZ319369.1"/>
</dbReference>